<dbReference type="InterPro" id="IPR019591">
    <property type="entry name" value="Mrp/NBP35_ATP-bd"/>
</dbReference>
<dbReference type="SUPFAM" id="SSF52540">
    <property type="entry name" value="P-loop containing nucleoside triphosphate hydrolases"/>
    <property type="match status" value="1"/>
</dbReference>
<evidence type="ECO:0000256" key="4">
    <source>
        <dbReference type="ARBA" id="ARBA00023004"/>
    </source>
</evidence>
<keyword evidence="4" id="KW-0408">Iron</keyword>
<evidence type="ECO:0000256" key="1">
    <source>
        <dbReference type="ARBA" id="ARBA00022723"/>
    </source>
</evidence>
<keyword evidence="5" id="KW-0411">Iron-sulfur</keyword>
<dbReference type="InterPro" id="IPR000808">
    <property type="entry name" value="Mrp-like_CS"/>
</dbReference>
<dbReference type="InterPro" id="IPR027417">
    <property type="entry name" value="P-loop_NTPase"/>
</dbReference>
<evidence type="ECO:0000256" key="3">
    <source>
        <dbReference type="ARBA" id="ARBA00022840"/>
    </source>
</evidence>
<evidence type="ECO:0000256" key="6">
    <source>
        <dbReference type="ARBA" id="ARBA00024036"/>
    </source>
</evidence>
<keyword evidence="3" id="KW-0067">ATP-binding</keyword>
<evidence type="ECO:0000313" key="9">
    <source>
        <dbReference type="Proteomes" id="UP000785679"/>
    </source>
</evidence>
<dbReference type="PANTHER" id="PTHR42961">
    <property type="entry name" value="IRON-SULFUR PROTEIN NUBPL"/>
    <property type="match status" value="1"/>
</dbReference>
<name>A0A8J8NR18_HALGN</name>
<dbReference type="GO" id="GO:0140663">
    <property type="term" value="F:ATP-dependent FeS chaperone activity"/>
    <property type="evidence" value="ECO:0007669"/>
    <property type="project" value="InterPro"/>
</dbReference>
<dbReference type="PANTHER" id="PTHR42961:SF2">
    <property type="entry name" value="IRON-SULFUR PROTEIN NUBPL"/>
    <property type="match status" value="1"/>
</dbReference>
<dbReference type="OrthoDB" id="1741334at2759"/>
<evidence type="ECO:0000259" key="7">
    <source>
        <dbReference type="Pfam" id="PF06155"/>
    </source>
</evidence>
<dbReference type="Pfam" id="PF10609">
    <property type="entry name" value="ParA"/>
    <property type="match status" value="1"/>
</dbReference>
<dbReference type="GO" id="GO:0051539">
    <property type="term" value="F:4 iron, 4 sulfur cluster binding"/>
    <property type="evidence" value="ECO:0007669"/>
    <property type="project" value="TreeGrafter"/>
</dbReference>
<dbReference type="InterPro" id="IPR044304">
    <property type="entry name" value="NUBPL-like"/>
</dbReference>
<dbReference type="FunFam" id="3.40.50.300:FF:001119">
    <property type="entry name" value="Iron-sulfur cluster carrier protein"/>
    <property type="match status" value="1"/>
</dbReference>
<protein>
    <recommendedName>
        <fullName evidence="7">Gamma-butyrobetaine hydroxylase-like N-terminal domain-containing protein</fullName>
    </recommendedName>
</protein>
<feature type="domain" description="Gamma-butyrobetaine hydroxylase-like N-terminal" evidence="7">
    <location>
        <begin position="409"/>
        <end position="473"/>
    </location>
</feature>
<dbReference type="EMBL" id="RRYP01008824">
    <property type="protein sequence ID" value="TNV79513.1"/>
    <property type="molecule type" value="Genomic_DNA"/>
</dbReference>
<comment type="caution">
    <text evidence="8">The sequence shown here is derived from an EMBL/GenBank/DDBJ whole genome shotgun (WGS) entry which is preliminary data.</text>
</comment>
<dbReference type="PROSITE" id="PS01215">
    <property type="entry name" value="MRP"/>
    <property type="match status" value="1"/>
</dbReference>
<evidence type="ECO:0000313" key="8">
    <source>
        <dbReference type="EMBL" id="TNV79513.1"/>
    </source>
</evidence>
<evidence type="ECO:0000256" key="2">
    <source>
        <dbReference type="ARBA" id="ARBA00022741"/>
    </source>
</evidence>
<keyword evidence="9" id="KW-1185">Reference proteome</keyword>
<dbReference type="AlphaFoldDB" id="A0A8J8NR18"/>
<reference evidence="8" key="1">
    <citation type="submission" date="2019-06" db="EMBL/GenBank/DDBJ databases">
        <authorList>
            <person name="Zheng W."/>
        </authorList>
    </citation>
    <scope>NUCLEOTIDE SEQUENCE</scope>
    <source>
        <strain evidence="8">QDHG01</strain>
    </source>
</reference>
<dbReference type="InterPro" id="IPR033756">
    <property type="entry name" value="YlxH/NBP35"/>
</dbReference>
<keyword evidence="2" id="KW-0547">Nucleotide-binding</keyword>
<dbReference type="GO" id="GO:0016226">
    <property type="term" value="P:iron-sulfur cluster assembly"/>
    <property type="evidence" value="ECO:0007669"/>
    <property type="project" value="InterPro"/>
</dbReference>
<dbReference type="CDD" id="cd02037">
    <property type="entry name" value="Mrp_NBP35"/>
    <property type="match status" value="1"/>
</dbReference>
<dbReference type="GO" id="GO:0005524">
    <property type="term" value="F:ATP binding"/>
    <property type="evidence" value="ECO:0007669"/>
    <property type="project" value="UniProtKB-KW"/>
</dbReference>
<keyword evidence="1" id="KW-0479">Metal-binding</keyword>
<dbReference type="Gene3D" id="3.30.2020.30">
    <property type="match status" value="1"/>
</dbReference>
<gene>
    <name evidence="8" type="ORF">FGO68_gene9862</name>
</gene>
<dbReference type="Gene3D" id="3.40.50.300">
    <property type="entry name" value="P-loop containing nucleotide triphosphate hydrolases"/>
    <property type="match status" value="1"/>
</dbReference>
<accession>A0A8J8NR18</accession>
<dbReference type="Proteomes" id="UP000785679">
    <property type="component" value="Unassembled WGS sequence"/>
</dbReference>
<sequence>MQNTRFFKLQTTQAPLFRFTQSRSFSGSPADDEVLRALDEIKDEKGKTLQELGMLHSLNVKPSEGLIAIKLNLTTDYRKVKTLIQNKLQERIHWAQKLEIGMAPAPQQAKGTHALKKGLQKVKNIIAVSSCKGGVGKSTVAVNLAYSIASLYQDYSVGIFDADLYGPSLPTMISPTNTQLFQDENDPSLIAPIEFNGVKAMSYGFAAQNSANGKAAIMRGPIASNLVTQLIGNTNWGELDYLIVDFPPGTGDIQLTLGQEVALKAAVIVTTPQKLAYVDVIKGIEMFDQLKVPTIAVIENMSYYKCGTCDTKHKIFGQGYTNQIKNDFGIKSSFEVPILEDIASMSDSGTPFVLTLPETTELVQVYHTIAHKVLHEVSLLDKRLPRPEVSFDPKSGLIVLNQNGTVIKKVNPYELRLACRCAGCIDEFDGRKILKTENVPKDVHPTNIHTKGNYAVAMVWSDGHKSSIYPFERILGSEIKDQK</sequence>
<organism evidence="8 9">
    <name type="scientific">Halteria grandinella</name>
    <dbReference type="NCBI Taxonomy" id="5974"/>
    <lineage>
        <taxon>Eukaryota</taxon>
        <taxon>Sar</taxon>
        <taxon>Alveolata</taxon>
        <taxon>Ciliophora</taxon>
        <taxon>Intramacronucleata</taxon>
        <taxon>Spirotrichea</taxon>
        <taxon>Stichotrichia</taxon>
        <taxon>Sporadotrichida</taxon>
        <taxon>Halteriidae</taxon>
        <taxon>Halteria</taxon>
    </lineage>
</organism>
<comment type="similarity">
    <text evidence="6">Belongs to the Mrp/NBP35 ATP-binding proteins family.</text>
</comment>
<dbReference type="Pfam" id="PF06155">
    <property type="entry name" value="GBBH-like_N"/>
    <property type="match status" value="1"/>
</dbReference>
<proteinExistence type="inferred from homology"/>
<evidence type="ECO:0000256" key="5">
    <source>
        <dbReference type="ARBA" id="ARBA00023014"/>
    </source>
</evidence>
<dbReference type="InterPro" id="IPR038492">
    <property type="entry name" value="GBBH-like_N_sf"/>
</dbReference>
<dbReference type="GO" id="GO:0046872">
    <property type="term" value="F:metal ion binding"/>
    <property type="evidence" value="ECO:0007669"/>
    <property type="project" value="UniProtKB-KW"/>
</dbReference>
<dbReference type="HAMAP" id="MF_02040">
    <property type="entry name" value="Mrp_NBP35"/>
    <property type="match status" value="1"/>
</dbReference>
<dbReference type="InterPro" id="IPR010376">
    <property type="entry name" value="GBBH-like_N"/>
</dbReference>